<dbReference type="HOGENOM" id="CLU_137426_0_0_3"/>
<dbReference type="Proteomes" id="UP000010367">
    <property type="component" value="Chromosome"/>
</dbReference>
<sequence>MTHYCPRIRKLVKMDYLYHLANASLTLRVAEYLNTRANLPVRFLSVIHQIDGWIVRVKMNHPLKAQQDGDFRAFMNELGIPGQPSIRLQMALWALENGQSPIEVMRRYQIAVVSHGHPDLSEIEEFREQFVQGLGYCPETLA</sequence>
<evidence type="ECO:0000313" key="2">
    <source>
        <dbReference type="Proteomes" id="UP000010367"/>
    </source>
</evidence>
<proteinExistence type="predicted"/>
<dbReference type="KEGG" id="oac:Oscil6304_5385"/>
<reference evidence="1 2" key="1">
    <citation type="submission" date="2012-06" db="EMBL/GenBank/DDBJ databases">
        <title>Finished chromosome of genome of Oscillatoria acuminata PCC 6304.</title>
        <authorList>
            <consortium name="US DOE Joint Genome Institute"/>
            <person name="Gugger M."/>
            <person name="Coursin T."/>
            <person name="Rippka R."/>
            <person name="Tandeau De Marsac N."/>
            <person name="Huntemann M."/>
            <person name="Wei C.-L."/>
            <person name="Han J."/>
            <person name="Detter J.C."/>
            <person name="Han C."/>
            <person name="Tapia R."/>
            <person name="Davenport K."/>
            <person name="Daligault H."/>
            <person name="Erkkila T."/>
            <person name="Gu W."/>
            <person name="Munk A.C.C."/>
            <person name="Teshima H."/>
            <person name="Xu Y."/>
            <person name="Chain P."/>
            <person name="Chen A."/>
            <person name="Krypides N."/>
            <person name="Mavromatis K."/>
            <person name="Markowitz V."/>
            <person name="Szeto E."/>
            <person name="Ivanova N."/>
            <person name="Mikhailova N."/>
            <person name="Ovchinnikova G."/>
            <person name="Pagani I."/>
            <person name="Pati A."/>
            <person name="Goodwin L."/>
            <person name="Peters L."/>
            <person name="Pitluck S."/>
            <person name="Woyke T."/>
            <person name="Kerfeld C."/>
        </authorList>
    </citation>
    <scope>NUCLEOTIDE SEQUENCE [LARGE SCALE GENOMIC DNA]</scope>
    <source>
        <strain evidence="1 2">PCC 6304</strain>
    </source>
</reference>
<evidence type="ECO:0000313" key="1">
    <source>
        <dbReference type="EMBL" id="AFY84873.1"/>
    </source>
</evidence>
<dbReference type="PATRIC" id="fig|56110.3.peg.6594"/>
<accession>K9TR57</accession>
<dbReference type="STRING" id="56110.Oscil6304_5385"/>
<dbReference type="EMBL" id="CP003607">
    <property type="protein sequence ID" value="AFY84873.1"/>
    <property type="molecule type" value="Genomic_DNA"/>
</dbReference>
<gene>
    <name evidence="1" type="ORF">Oscil6304_5385</name>
</gene>
<dbReference type="eggNOG" id="ENOG50300H4">
    <property type="taxonomic scope" value="Bacteria"/>
</dbReference>
<keyword evidence="2" id="KW-1185">Reference proteome</keyword>
<organism evidence="1 2">
    <name type="scientific">Oscillatoria acuminata PCC 6304</name>
    <dbReference type="NCBI Taxonomy" id="56110"/>
    <lineage>
        <taxon>Bacteria</taxon>
        <taxon>Bacillati</taxon>
        <taxon>Cyanobacteriota</taxon>
        <taxon>Cyanophyceae</taxon>
        <taxon>Oscillatoriophycideae</taxon>
        <taxon>Oscillatoriales</taxon>
        <taxon>Oscillatoriaceae</taxon>
        <taxon>Oscillatoria</taxon>
    </lineage>
</organism>
<name>K9TR57_9CYAN</name>
<dbReference type="InParanoid" id="K9TR57"/>
<protein>
    <submittedName>
        <fullName evidence="1">Uncharacterized protein</fullName>
    </submittedName>
</protein>
<dbReference type="AlphaFoldDB" id="K9TR57"/>